<feature type="domain" description="YqgF/RNase H-like" evidence="6">
    <location>
        <begin position="18"/>
        <end position="124"/>
    </location>
</feature>
<comment type="caution">
    <text evidence="7">The sequence shown here is derived from an EMBL/GenBank/DDBJ whole genome shotgun (WGS) entry which is preliminary data.</text>
</comment>
<dbReference type="PANTHER" id="PTHR33317:SF4">
    <property type="entry name" value="POLYNUCLEOTIDYL TRANSFERASE, RIBONUCLEASE H-LIKE SUPERFAMILY PROTEIN"/>
    <property type="match status" value="1"/>
</dbReference>
<dbReference type="InterPro" id="IPR005227">
    <property type="entry name" value="YqgF"/>
</dbReference>
<dbReference type="SMART" id="SM00732">
    <property type="entry name" value="YqgFc"/>
    <property type="match status" value="1"/>
</dbReference>
<comment type="similarity">
    <text evidence="5">Belongs to the YqgF HJR family.</text>
</comment>
<dbReference type="RefSeq" id="WP_345884740.1">
    <property type="nucleotide sequence ID" value="NZ_JBDFRB010000006.1"/>
</dbReference>
<keyword evidence="2 5" id="KW-0690">Ribosome biogenesis</keyword>
<dbReference type="InterPro" id="IPR012337">
    <property type="entry name" value="RNaseH-like_sf"/>
</dbReference>
<dbReference type="CDD" id="cd16964">
    <property type="entry name" value="YqgF"/>
    <property type="match status" value="1"/>
</dbReference>
<dbReference type="PANTHER" id="PTHR33317">
    <property type="entry name" value="POLYNUCLEOTIDYL TRANSFERASE, RIBONUCLEASE H-LIKE SUPERFAMILY PROTEIN"/>
    <property type="match status" value="1"/>
</dbReference>
<evidence type="ECO:0000256" key="3">
    <source>
        <dbReference type="ARBA" id="ARBA00022722"/>
    </source>
</evidence>
<name>A0ABU9WZH9_9MICC</name>
<accession>A0ABU9WZH9</accession>
<evidence type="ECO:0000256" key="1">
    <source>
        <dbReference type="ARBA" id="ARBA00022490"/>
    </source>
</evidence>
<dbReference type="Pfam" id="PF03652">
    <property type="entry name" value="RuvX"/>
    <property type="match status" value="1"/>
</dbReference>
<organism evidence="7 8">
    <name type="scientific">Sinomonas halotolerans</name>
    <dbReference type="NCBI Taxonomy" id="1644133"/>
    <lineage>
        <taxon>Bacteria</taxon>
        <taxon>Bacillati</taxon>
        <taxon>Actinomycetota</taxon>
        <taxon>Actinomycetes</taxon>
        <taxon>Micrococcales</taxon>
        <taxon>Micrococcaceae</taxon>
        <taxon>Sinomonas</taxon>
    </lineage>
</organism>
<comment type="function">
    <text evidence="5">Could be a nuclease involved in processing of the 5'-end of pre-16S rRNA.</text>
</comment>
<reference evidence="7 8" key="1">
    <citation type="submission" date="2024-05" db="EMBL/GenBank/DDBJ databases">
        <title>Sinomonas sp. nov., isolated from a waste landfill.</title>
        <authorList>
            <person name="Zhao Y."/>
        </authorList>
    </citation>
    <scope>NUCLEOTIDE SEQUENCE [LARGE SCALE GENOMIC DNA]</scope>
    <source>
        <strain evidence="7 8">CCTCC AB2014300</strain>
    </source>
</reference>
<dbReference type="SUPFAM" id="SSF53098">
    <property type="entry name" value="Ribonuclease H-like"/>
    <property type="match status" value="1"/>
</dbReference>
<keyword evidence="4 5" id="KW-0378">Hydrolase</keyword>
<keyword evidence="3 5" id="KW-0540">Nuclease</keyword>
<gene>
    <name evidence="7" type="primary">ruvX</name>
    <name evidence="7" type="ORF">ABCQ75_08590</name>
</gene>
<dbReference type="Proteomes" id="UP001422074">
    <property type="component" value="Unassembled WGS sequence"/>
</dbReference>
<evidence type="ECO:0000259" key="6">
    <source>
        <dbReference type="SMART" id="SM00732"/>
    </source>
</evidence>
<evidence type="ECO:0000256" key="5">
    <source>
        <dbReference type="HAMAP-Rule" id="MF_00651"/>
    </source>
</evidence>
<dbReference type="EC" id="3.1.-.-" evidence="5"/>
<comment type="subcellular location">
    <subcellularLocation>
        <location evidence="5">Cytoplasm</location>
    </subcellularLocation>
</comment>
<protein>
    <recommendedName>
        <fullName evidence="5">Putative pre-16S rRNA nuclease</fullName>
        <ecNumber evidence="5">3.1.-.-</ecNumber>
    </recommendedName>
</protein>
<proteinExistence type="inferred from homology"/>
<dbReference type="EMBL" id="JBDFRB010000006">
    <property type="protein sequence ID" value="MEN2744599.1"/>
    <property type="molecule type" value="Genomic_DNA"/>
</dbReference>
<evidence type="ECO:0000256" key="2">
    <source>
        <dbReference type="ARBA" id="ARBA00022517"/>
    </source>
</evidence>
<dbReference type="InterPro" id="IPR037027">
    <property type="entry name" value="YqgF/RNaseH-like_dom_sf"/>
</dbReference>
<dbReference type="HAMAP" id="MF_00651">
    <property type="entry name" value="Nuclease_YqgF"/>
    <property type="match status" value="1"/>
</dbReference>
<keyword evidence="1 5" id="KW-0963">Cytoplasm</keyword>
<keyword evidence="8" id="KW-1185">Reference proteome</keyword>
<dbReference type="NCBIfam" id="TIGR00250">
    <property type="entry name" value="RNAse_H_YqgF"/>
    <property type="match status" value="1"/>
</dbReference>
<dbReference type="InterPro" id="IPR006641">
    <property type="entry name" value="YqgF/RNaseH-like_dom"/>
</dbReference>
<evidence type="ECO:0000313" key="7">
    <source>
        <dbReference type="EMBL" id="MEN2744599.1"/>
    </source>
</evidence>
<sequence>MDAADTSERRADSAFPRGVRLAVDVGMVRVGMAVCDADGILPTPLRTLSRDTKRDSDVTVVAREALERSAVEVYVGLPRLLSGKEGPSAEMARAFAERLAAALAAAGTDCTVRLVDERFTTVEAHRSLHSAGLSSREHRKVVDQAAAVGILQHALDLLRGRGTAGVAVAVPRPTTGGVRADDPDTRG</sequence>
<evidence type="ECO:0000256" key="4">
    <source>
        <dbReference type="ARBA" id="ARBA00022801"/>
    </source>
</evidence>
<evidence type="ECO:0000313" key="8">
    <source>
        <dbReference type="Proteomes" id="UP001422074"/>
    </source>
</evidence>
<dbReference type="Gene3D" id="3.30.420.140">
    <property type="entry name" value="YqgF/RNase H-like domain"/>
    <property type="match status" value="1"/>
</dbReference>